<dbReference type="Pfam" id="PF13489">
    <property type="entry name" value="Methyltransf_23"/>
    <property type="match status" value="1"/>
</dbReference>
<dbReference type="InterPro" id="IPR001296">
    <property type="entry name" value="Glyco_trans_1"/>
</dbReference>
<protein>
    <submittedName>
        <fullName evidence="2">Glycosyltransferase</fullName>
        <ecNumber evidence="2">2.4.-.-</ecNumber>
    </submittedName>
</protein>
<sequence length="1203" mass="133588">MTKGFYQSFENLHRGSEEEVASRLGAYQALLDTLHEILPEAPVLDLGCGRGEWLTALKNTGFQPEGVDTDPDMLADCQSKNLIAHDSDALAFLRKAPDNHYGIVSAFHFVEHIPFDDLKSLIEEAYRALQPGGLLILETPNPENPTIGACYFYMDPTHVKPLPPGLLQFVADYSGFQPSCVWRLSEAKGLRDQAPSLDTVLKESSPDYAVIAQKPGYDEASTRLQPIFKEVKGITLSELARRYDNHHQETTDHLERTIHAEVEHMGAKLTQDLVRLDTERQTLSETFAKQQRALQDSLQSEFHSVLRGVTEDYKAKIAQQEALLLDTRKLQATHDEKIRSLAIFTRILVPISRLITGGNKRLTQAHRASNNGIFYQWQLIKLLKLLGLTNLAKTRAERIGLTLQGTPIKAAHPTTPGVNEHSATGPLQHIQQALIRMLSYEKSTEHSHQTTTDHSAERTICIEGHFSGSYSLAAVNRALAMALLKNEDTTLALIPREGTRSTQIHNAPANELERLRPLIQTPPVKADIAIYHHFPVIENPDAQQGTPILFFFWEESLVPEQTIAQINQHYSGVIVTSWVVKKALIDSGCNQPVAIVPLPMEDDLKTPPGPAHGTPYRFLHISSCFPRKGADVLLSAFRDLLENHQDSELVIKTFPNPHNTIEEQINEQIPESLKSRVQLILEDYDDQSMDSLYRSAHAVVLPSRGEGLNLPAIEAARYGLPVITTGYGAHTDFLTGKGVKFINYSFAPSQSHLQTPGSLWVNPDAKDLQTQCEAVLTELRLGTVTTEDTQQAIAKAFFSENARERLTSSLQKLTELAPDTKERSIILMSTWGEACGIAEYSRYLAQELLEQGASVGVWAPKYLTNPSQTPLAKKLTSLDCCWQPQSHDMPAALATADDTVWIQYHPGFFALDSQLEQSIETATLTGKLRFITLHATLPLLQLPAQSREQAANTLNKFYRVVVHTPSDMNVLKELGVTDNVALLPQGVAKPTAASNAEPSDSFTVACFGFLFPHKGVLELIDAFADFRQAHPEAANAKLLLLNSVHSSPASADYEQQCQQRIREKGLEAVTEFCSEFLTEETIATKLASSNLLILPYRETPESSSAAVRTAVACCPTVAVTPARIFTEVRSATLTLPGFETLHIRQLIEQTWNGSNERDIEQVHKGRERWLAEHSWSIVASRHNRLIKAGTADARWLTQPEATQ</sequence>
<name>A0ABS6ACC2_9GAMM</name>
<proteinExistence type="predicted"/>
<reference evidence="2 3" key="1">
    <citation type="submission" date="2021-05" db="EMBL/GenBank/DDBJ databases">
        <title>Draft genomes of bacteria isolated from model marine particles.</title>
        <authorList>
            <person name="Datta M.S."/>
            <person name="Schwartzman J.A."/>
            <person name="Enke T.N."/>
            <person name="Saavedra J."/>
            <person name="Cermak N."/>
            <person name="Cordero O.X."/>
        </authorList>
    </citation>
    <scope>NUCLEOTIDE SEQUENCE [LARGE SCALE GENOMIC DNA]</scope>
    <source>
        <strain evidence="2 3">D2M19</strain>
    </source>
</reference>
<dbReference type="GO" id="GO:0016757">
    <property type="term" value="F:glycosyltransferase activity"/>
    <property type="evidence" value="ECO:0007669"/>
    <property type="project" value="UniProtKB-KW"/>
</dbReference>
<feature type="domain" description="Glycosyl transferase family 1" evidence="1">
    <location>
        <begin position="613"/>
        <end position="733"/>
    </location>
</feature>
<dbReference type="RefSeq" id="WP_216009489.1">
    <property type="nucleotide sequence ID" value="NZ_JAHKPV010000021.1"/>
</dbReference>
<dbReference type="CDD" id="cd02440">
    <property type="entry name" value="AdoMet_MTases"/>
    <property type="match status" value="1"/>
</dbReference>
<gene>
    <name evidence="2" type="ORF">KO508_17165</name>
</gene>
<keyword evidence="2" id="KW-0808">Transferase</keyword>
<dbReference type="CDD" id="cd03801">
    <property type="entry name" value="GT4_PimA-like"/>
    <property type="match status" value="1"/>
</dbReference>
<dbReference type="PANTHER" id="PTHR46656:SF3">
    <property type="entry name" value="PUTATIVE-RELATED"/>
    <property type="match status" value="1"/>
</dbReference>
<keyword evidence="2" id="KW-0328">Glycosyltransferase</keyword>
<evidence type="ECO:0000259" key="1">
    <source>
        <dbReference type="Pfam" id="PF00534"/>
    </source>
</evidence>
<dbReference type="Pfam" id="PF00534">
    <property type="entry name" value="Glycos_transf_1"/>
    <property type="match status" value="1"/>
</dbReference>
<evidence type="ECO:0000313" key="2">
    <source>
        <dbReference type="EMBL" id="MBU2875729.1"/>
    </source>
</evidence>
<dbReference type="EC" id="2.4.-.-" evidence="2"/>
<organism evidence="2 3">
    <name type="scientific">Marinobacter salexigens</name>
    <dbReference type="NCBI Taxonomy" id="1925763"/>
    <lineage>
        <taxon>Bacteria</taxon>
        <taxon>Pseudomonadati</taxon>
        <taxon>Pseudomonadota</taxon>
        <taxon>Gammaproteobacteria</taxon>
        <taxon>Pseudomonadales</taxon>
        <taxon>Marinobacteraceae</taxon>
        <taxon>Marinobacter</taxon>
    </lineage>
</organism>
<dbReference type="Proteomes" id="UP000753376">
    <property type="component" value="Unassembled WGS sequence"/>
</dbReference>
<dbReference type="PANTHER" id="PTHR46656">
    <property type="entry name" value="PUTATIVE-RELATED"/>
    <property type="match status" value="1"/>
</dbReference>
<evidence type="ECO:0000313" key="3">
    <source>
        <dbReference type="Proteomes" id="UP000753376"/>
    </source>
</evidence>
<comment type="caution">
    <text evidence="2">The sequence shown here is derived from an EMBL/GenBank/DDBJ whole genome shotgun (WGS) entry which is preliminary data.</text>
</comment>
<dbReference type="EMBL" id="JAHKPV010000021">
    <property type="protein sequence ID" value="MBU2875729.1"/>
    <property type="molecule type" value="Genomic_DNA"/>
</dbReference>
<keyword evidence="3" id="KW-1185">Reference proteome</keyword>
<accession>A0ABS6ACC2</accession>